<dbReference type="EMBL" id="JABSTQ010010369">
    <property type="protein sequence ID" value="KAG0421423.1"/>
    <property type="molecule type" value="Genomic_DNA"/>
</dbReference>
<evidence type="ECO:0000313" key="1">
    <source>
        <dbReference type="EMBL" id="KAG0421423.1"/>
    </source>
</evidence>
<proteinExistence type="predicted"/>
<dbReference type="Proteomes" id="UP000805193">
    <property type="component" value="Unassembled WGS sequence"/>
</dbReference>
<gene>
    <name evidence="1" type="ORF">HPB47_002683</name>
</gene>
<evidence type="ECO:0000313" key="2">
    <source>
        <dbReference type="Proteomes" id="UP000805193"/>
    </source>
</evidence>
<organism evidence="1 2">
    <name type="scientific">Ixodes persulcatus</name>
    <name type="common">Taiga tick</name>
    <dbReference type="NCBI Taxonomy" id="34615"/>
    <lineage>
        <taxon>Eukaryota</taxon>
        <taxon>Metazoa</taxon>
        <taxon>Ecdysozoa</taxon>
        <taxon>Arthropoda</taxon>
        <taxon>Chelicerata</taxon>
        <taxon>Arachnida</taxon>
        <taxon>Acari</taxon>
        <taxon>Parasitiformes</taxon>
        <taxon>Ixodida</taxon>
        <taxon>Ixodoidea</taxon>
        <taxon>Ixodidae</taxon>
        <taxon>Ixodinae</taxon>
        <taxon>Ixodes</taxon>
    </lineage>
</organism>
<comment type="caution">
    <text evidence="1">The sequence shown here is derived from an EMBL/GenBank/DDBJ whole genome shotgun (WGS) entry which is preliminary data.</text>
</comment>
<name>A0AC60PLP3_IXOPE</name>
<sequence>MASSDHHIHRSVLFSGDTRTFDSSDHGSFASSVVNKKVPPSDCESQIRLPDRRSQVADFDKSNKVYPSHFKDLEKPLDRTWVIEAEQDSRVDPSHFKSLGEPFDYKNFVRLSGRRYPVVPSEHRTAAAPLGDSTVDPCKQLRLADRVTAAGVKSGVLRFYGETEFADASGAAWCWTKFRAASTAASATGRSTSRAVPGMASLHQSLKSDCNPPRCFRSFLPTPSRSGGKVVCGSPEEGTVAGATDFLFPIAEILDELDEGSKQESLGILTDGAIRDATLSFKGLSVIPNSFSTDDVADLPKEE</sequence>
<protein>
    <submittedName>
        <fullName evidence="1">Uncharacterized protein</fullName>
    </submittedName>
</protein>
<accession>A0AC60PLP3</accession>
<reference evidence="1 2" key="1">
    <citation type="journal article" date="2020" name="Cell">
        <title>Large-Scale Comparative Analyses of Tick Genomes Elucidate Their Genetic Diversity and Vector Capacities.</title>
        <authorList>
            <consortium name="Tick Genome and Microbiome Consortium (TIGMIC)"/>
            <person name="Jia N."/>
            <person name="Wang J."/>
            <person name="Shi W."/>
            <person name="Du L."/>
            <person name="Sun Y."/>
            <person name="Zhan W."/>
            <person name="Jiang J.F."/>
            <person name="Wang Q."/>
            <person name="Zhang B."/>
            <person name="Ji P."/>
            <person name="Bell-Sakyi L."/>
            <person name="Cui X.M."/>
            <person name="Yuan T.T."/>
            <person name="Jiang B.G."/>
            <person name="Yang W.F."/>
            <person name="Lam T.T."/>
            <person name="Chang Q.C."/>
            <person name="Ding S.J."/>
            <person name="Wang X.J."/>
            <person name="Zhu J.G."/>
            <person name="Ruan X.D."/>
            <person name="Zhao L."/>
            <person name="Wei J.T."/>
            <person name="Ye R.Z."/>
            <person name="Que T.C."/>
            <person name="Du C.H."/>
            <person name="Zhou Y.H."/>
            <person name="Cheng J.X."/>
            <person name="Dai P.F."/>
            <person name="Guo W.B."/>
            <person name="Han X.H."/>
            <person name="Huang E.J."/>
            <person name="Li L.F."/>
            <person name="Wei W."/>
            <person name="Gao Y.C."/>
            <person name="Liu J.Z."/>
            <person name="Shao H.Z."/>
            <person name="Wang X."/>
            <person name="Wang C.C."/>
            <person name="Yang T.C."/>
            <person name="Huo Q.B."/>
            <person name="Li W."/>
            <person name="Chen H.Y."/>
            <person name="Chen S.E."/>
            <person name="Zhou L.G."/>
            <person name="Ni X.B."/>
            <person name="Tian J.H."/>
            <person name="Sheng Y."/>
            <person name="Liu T."/>
            <person name="Pan Y.S."/>
            <person name="Xia L.Y."/>
            <person name="Li J."/>
            <person name="Zhao F."/>
            <person name="Cao W.C."/>
        </authorList>
    </citation>
    <scope>NUCLEOTIDE SEQUENCE [LARGE SCALE GENOMIC DNA]</scope>
    <source>
        <strain evidence="1">Iper-2018</strain>
    </source>
</reference>
<keyword evidence="2" id="KW-1185">Reference proteome</keyword>